<dbReference type="InParanoid" id="T1F0B9"/>
<dbReference type="Proteomes" id="UP000015101">
    <property type="component" value="Unassembled WGS sequence"/>
</dbReference>
<dbReference type="EnsemblMetazoa" id="HelroT168222">
    <property type="protein sequence ID" value="HelroP168222"/>
    <property type="gene ID" value="HelroG168222"/>
</dbReference>
<gene>
    <name evidence="2" type="primary">20202269</name>
    <name evidence="1" type="ORF">HELRODRAFT_168222</name>
</gene>
<keyword evidence="3" id="KW-1185">Reference proteome</keyword>
<sequence length="206" mass="23266">MAVKSIAAAKISDMVLNREYGIQNHSLQKLLSLKKKLPGKEGHISLVLKKIYINHGIKIANEEIFLIDDDEENIDAAMKNNHIAYCFKEETTVKSFNEYLASLGASSNLSLVVNHSSELNSDQNTNNKWNPFKPSLNAVKFQDSNTNNNSNVYIKVPFLYLPVNPRTDRRSSNYANFLNVDTAFKGATPFLSHRNADKMNVKDKFI</sequence>
<dbReference type="AlphaFoldDB" id="T1F0B9"/>
<evidence type="ECO:0000313" key="2">
    <source>
        <dbReference type="EnsemblMetazoa" id="HelroP168222"/>
    </source>
</evidence>
<evidence type="ECO:0000313" key="3">
    <source>
        <dbReference type="Proteomes" id="UP000015101"/>
    </source>
</evidence>
<reference evidence="3" key="1">
    <citation type="submission" date="2012-12" db="EMBL/GenBank/DDBJ databases">
        <authorList>
            <person name="Hellsten U."/>
            <person name="Grimwood J."/>
            <person name="Chapman J.A."/>
            <person name="Shapiro H."/>
            <person name="Aerts A."/>
            <person name="Otillar R.P."/>
            <person name="Terry A.Y."/>
            <person name="Boore J.L."/>
            <person name="Simakov O."/>
            <person name="Marletaz F."/>
            <person name="Cho S.-J."/>
            <person name="Edsinger-Gonzales E."/>
            <person name="Havlak P."/>
            <person name="Kuo D.-H."/>
            <person name="Larsson T."/>
            <person name="Lv J."/>
            <person name="Arendt D."/>
            <person name="Savage R."/>
            <person name="Osoegawa K."/>
            <person name="de Jong P."/>
            <person name="Lindberg D.R."/>
            <person name="Seaver E.C."/>
            <person name="Weisblat D.A."/>
            <person name="Putnam N.H."/>
            <person name="Grigoriev I.V."/>
            <person name="Rokhsar D.S."/>
        </authorList>
    </citation>
    <scope>NUCLEOTIDE SEQUENCE</scope>
</reference>
<dbReference type="GeneID" id="20202269"/>
<dbReference type="KEGG" id="hro:HELRODRAFT_168222"/>
<name>T1F0B9_HELRO</name>
<dbReference type="EMBL" id="AMQM01002920">
    <property type="status" value="NOT_ANNOTATED_CDS"/>
    <property type="molecule type" value="Genomic_DNA"/>
</dbReference>
<proteinExistence type="predicted"/>
<dbReference type="OrthoDB" id="10054414at2759"/>
<reference evidence="2" key="3">
    <citation type="submission" date="2015-06" db="UniProtKB">
        <authorList>
            <consortium name="EnsemblMetazoa"/>
        </authorList>
    </citation>
    <scope>IDENTIFICATION</scope>
</reference>
<reference evidence="1 3" key="2">
    <citation type="journal article" date="2013" name="Nature">
        <title>Insights into bilaterian evolution from three spiralian genomes.</title>
        <authorList>
            <person name="Simakov O."/>
            <person name="Marletaz F."/>
            <person name="Cho S.J."/>
            <person name="Edsinger-Gonzales E."/>
            <person name="Havlak P."/>
            <person name="Hellsten U."/>
            <person name="Kuo D.H."/>
            <person name="Larsson T."/>
            <person name="Lv J."/>
            <person name="Arendt D."/>
            <person name="Savage R."/>
            <person name="Osoegawa K."/>
            <person name="de Jong P."/>
            <person name="Grimwood J."/>
            <person name="Chapman J.A."/>
            <person name="Shapiro H."/>
            <person name="Aerts A."/>
            <person name="Otillar R.P."/>
            <person name="Terry A.Y."/>
            <person name="Boore J.L."/>
            <person name="Grigoriev I.V."/>
            <person name="Lindberg D.R."/>
            <person name="Seaver E.C."/>
            <person name="Weisblat D.A."/>
            <person name="Putnam N.H."/>
            <person name="Rokhsar D.S."/>
        </authorList>
    </citation>
    <scope>NUCLEOTIDE SEQUENCE</scope>
</reference>
<organism evidence="2 3">
    <name type="scientific">Helobdella robusta</name>
    <name type="common">Californian leech</name>
    <dbReference type="NCBI Taxonomy" id="6412"/>
    <lineage>
        <taxon>Eukaryota</taxon>
        <taxon>Metazoa</taxon>
        <taxon>Spiralia</taxon>
        <taxon>Lophotrochozoa</taxon>
        <taxon>Annelida</taxon>
        <taxon>Clitellata</taxon>
        <taxon>Hirudinea</taxon>
        <taxon>Rhynchobdellida</taxon>
        <taxon>Glossiphoniidae</taxon>
        <taxon>Helobdella</taxon>
    </lineage>
</organism>
<evidence type="ECO:0000313" key="1">
    <source>
        <dbReference type="EMBL" id="ESO09261.1"/>
    </source>
</evidence>
<accession>T1F0B9</accession>
<dbReference type="HOGENOM" id="CLU_1333216_0_0_1"/>
<dbReference type="RefSeq" id="XP_009012354.1">
    <property type="nucleotide sequence ID" value="XM_009014106.1"/>
</dbReference>
<dbReference type="CTD" id="20202269"/>
<protein>
    <submittedName>
        <fullName evidence="1 2">Uncharacterized protein</fullName>
    </submittedName>
</protein>
<dbReference type="EMBL" id="KB095959">
    <property type="protein sequence ID" value="ESO09261.1"/>
    <property type="molecule type" value="Genomic_DNA"/>
</dbReference>